<proteinExistence type="predicted"/>
<sequence>MAIRLQKYHRRCELLFVDTPTPRDDVFEVNRRNAEAWHRKTDEMWLASLKNEDVFSSQARKKVSDHVKENLAQIVYRNEDEQRKGLGKKAENALKEHLDILGPVARRVCTNWLSDQEAPPTPMQDRVEDEALSANSITESRSPILPCSLDKSIIVASTVTAPSFVVDEPDQSLVVTNEHQDVIRHVEPAEPSASTPSTQNNRRPRSLDTEPLQPNKSKRRFVSDVPLTDKTITLYQVENGPKDYVIEHFGGIPYVLECAEHGKEFHVRGAINSAQTHLRTPEHYDTANNPDISLTWDKVIAKLGKRVLYCTLYDAKRNNAFVLGKQNVRNGQSTRTRSSLTAIADDNTDAAPNSSRTRSVTRLRQYNARPIEGPVGNSVNIADGTSANETSKVFYNRTAGTDYASPEERRSLITAGKQAIRRPVAVAPDVRFPACDGLPRYEEPYRPSDNGPDLDHHGDHMEVDCRTINDSADSSDSTGYYLPFVRSTFQLGSTNYDSHLHREVEDLSMSDGAQAGPSSRSAVVKSEERSKARVQARNAAEVAYSRILADPPSAATSDLGYFIRPCPNQDPPNVCQDVLADSTSTNPHKQTYLYKIAQSTGLVDKRLFSLYSQLNNSLTKEGPVQAIVWSDGWATWLLVWTSAVVAIFS</sequence>
<feature type="region of interest" description="Disordered" evidence="1">
    <location>
        <begin position="507"/>
        <end position="531"/>
    </location>
</feature>
<organism evidence="2 3">
    <name type="scientific">Fusarium venenatum</name>
    <dbReference type="NCBI Taxonomy" id="56646"/>
    <lineage>
        <taxon>Eukaryota</taxon>
        <taxon>Fungi</taxon>
        <taxon>Dikarya</taxon>
        <taxon>Ascomycota</taxon>
        <taxon>Pezizomycotina</taxon>
        <taxon>Sordariomycetes</taxon>
        <taxon>Hypocreomycetidae</taxon>
        <taxon>Hypocreales</taxon>
        <taxon>Nectriaceae</taxon>
        <taxon>Fusarium</taxon>
    </lineage>
</organism>
<dbReference type="STRING" id="56646.A0A2L2SUV9"/>
<keyword evidence="3" id="KW-1185">Reference proteome</keyword>
<evidence type="ECO:0000313" key="3">
    <source>
        <dbReference type="Proteomes" id="UP000245910"/>
    </source>
</evidence>
<protein>
    <submittedName>
        <fullName evidence="2">Uncharacterized protein</fullName>
    </submittedName>
</protein>
<feature type="compositionally biased region" description="Polar residues" evidence="1">
    <location>
        <begin position="192"/>
        <end position="201"/>
    </location>
</feature>
<feature type="region of interest" description="Disordered" evidence="1">
    <location>
        <begin position="185"/>
        <end position="220"/>
    </location>
</feature>
<dbReference type="EMBL" id="LN649230">
    <property type="protein sequence ID" value="CEI61302.1"/>
    <property type="molecule type" value="Genomic_DNA"/>
</dbReference>
<evidence type="ECO:0000256" key="1">
    <source>
        <dbReference type="SAM" id="MobiDB-lite"/>
    </source>
</evidence>
<name>A0A2L2SUV9_9HYPO</name>
<reference evidence="3" key="1">
    <citation type="submission" date="2014-10" db="EMBL/GenBank/DDBJ databases">
        <authorList>
            <person name="King R."/>
        </authorList>
    </citation>
    <scope>NUCLEOTIDE SEQUENCE [LARGE SCALE GENOMIC DNA]</scope>
    <source>
        <strain evidence="3">A3/5</strain>
    </source>
</reference>
<dbReference type="AlphaFoldDB" id="A0A2L2SUV9"/>
<evidence type="ECO:0000313" key="2">
    <source>
        <dbReference type="EMBL" id="CEI61302.1"/>
    </source>
</evidence>
<accession>A0A2L2SUV9</accession>
<dbReference type="Proteomes" id="UP000245910">
    <property type="component" value="Chromosome II"/>
</dbReference>